<dbReference type="Proteomes" id="UP001195483">
    <property type="component" value="Unassembled WGS sequence"/>
</dbReference>
<reference evidence="1" key="3">
    <citation type="submission" date="2023-05" db="EMBL/GenBank/DDBJ databases">
        <authorList>
            <person name="Smith C.H."/>
        </authorList>
    </citation>
    <scope>NUCLEOTIDE SEQUENCE</scope>
    <source>
        <strain evidence="1">CHS0354</strain>
        <tissue evidence="1">Mantle</tissue>
    </source>
</reference>
<keyword evidence="2" id="KW-1185">Reference proteome</keyword>
<dbReference type="EMBL" id="JAEAOA010002221">
    <property type="protein sequence ID" value="KAK3596687.1"/>
    <property type="molecule type" value="Genomic_DNA"/>
</dbReference>
<reference evidence="1" key="1">
    <citation type="journal article" date="2021" name="Genome Biol. Evol.">
        <title>A High-Quality Reference Genome for a Parasitic Bivalve with Doubly Uniparental Inheritance (Bivalvia: Unionida).</title>
        <authorList>
            <person name="Smith C.H."/>
        </authorList>
    </citation>
    <scope>NUCLEOTIDE SEQUENCE</scope>
    <source>
        <strain evidence="1">CHS0354</strain>
    </source>
</reference>
<evidence type="ECO:0000313" key="2">
    <source>
        <dbReference type="Proteomes" id="UP001195483"/>
    </source>
</evidence>
<comment type="caution">
    <text evidence="1">The sequence shown here is derived from an EMBL/GenBank/DDBJ whole genome shotgun (WGS) entry which is preliminary data.</text>
</comment>
<proteinExistence type="predicted"/>
<dbReference type="AlphaFoldDB" id="A0AAE0W178"/>
<sequence>MAVSTIENSTLEDMDCDSGSGSITILFHSPAVLPWDSHSRSDDNDSFVTGSLQSTTGSYNTLSMHTASEGLKTPISRDENSFVDDNDCFLTPLESLQSLDLNDSLLHRYDQKKISVCSLENTKDEDTESLASSIKHIKENKINEQKLKDIEQTVKDINLDNAQNSRDHFTVKTSSLQSNFSHIVRSSKSFDKISNANRTSQVEKNERTRTGNFGTPLWAGTRALLVQKDTSSMISGGII</sequence>
<reference evidence="1" key="2">
    <citation type="journal article" date="2021" name="Genome Biol. Evol.">
        <title>Developing a high-quality reference genome for a parasitic bivalve with doubly uniparental inheritance (Bivalvia: Unionida).</title>
        <authorList>
            <person name="Smith C.H."/>
        </authorList>
    </citation>
    <scope>NUCLEOTIDE SEQUENCE</scope>
    <source>
        <strain evidence="1">CHS0354</strain>
        <tissue evidence="1">Mantle</tissue>
    </source>
</reference>
<accession>A0AAE0W178</accession>
<protein>
    <submittedName>
        <fullName evidence="1">Uncharacterized protein</fullName>
    </submittedName>
</protein>
<evidence type="ECO:0000313" key="1">
    <source>
        <dbReference type="EMBL" id="KAK3596687.1"/>
    </source>
</evidence>
<gene>
    <name evidence="1" type="ORF">CHS0354_038022</name>
</gene>
<organism evidence="1 2">
    <name type="scientific">Potamilus streckersoni</name>
    <dbReference type="NCBI Taxonomy" id="2493646"/>
    <lineage>
        <taxon>Eukaryota</taxon>
        <taxon>Metazoa</taxon>
        <taxon>Spiralia</taxon>
        <taxon>Lophotrochozoa</taxon>
        <taxon>Mollusca</taxon>
        <taxon>Bivalvia</taxon>
        <taxon>Autobranchia</taxon>
        <taxon>Heteroconchia</taxon>
        <taxon>Palaeoheterodonta</taxon>
        <taxon>Unionida</taxon>
        <taxon>Unionoidea</taxon>
        <taxon>Unionidae</taxon>
        <taxon>Ambleminae</taxon>
        <taxon>Lampsilini</taxon>
        <taxon>Potamilus</taxon>
    </lineage>
</organism>
<name>A0AAE0W178_9BIVA</name>